<dbReference type="EMBL" id="MU251248">
    <property type="protein sequence ID" value="KAG9256484.1"/>
    <property type="molecule type" value="Genomic_DNA"/>
</dbReference>
<keyword evidence="2" id="KW-1185">Reference proteome</keyword>
<name>A0A9P8CQZ8_9HYPO</name>
<protein>
    <submittedName>
        <fullName evidence="1">Uncharacterized protein</fullName>
    </submittedName>
</protein>
<reference evidence="1" key="1">
    <citation type="journal article" date="2021" name="IMA Fungus">
        <title>Genomic characterization of three marine fungi, including Emericellopsis atlantica sp. nov. with signatures of a generalist lifestyle and marine biomass degradation.</title>
        <authorList>
            <person name="Hagestad O.C."/>
            <person name="Hou L."/>
            <person name="Andersen J.H."/>
            <person name="Hansen E.H."/>
            <person name="Altermark B."/>
            <person name="Li C."/>
            <person name="Kuhnert E."/>
            <person name="Cox R.J."/>
            <person name="Crous P.W."/>
            <person name="Spatafora J.W."/>
            <person name="Lail K."/>
            <person name="Amirebrahimi M."/>
            <person name="Lipzen A."/>
            <person name="Pangilinan J."/>
            <person name="Andreopoulos W."/>
            <person name="Hayes R.D."/>
            <person name="Ng V."/>
            <person name="Grigoriev I.V."/>
            <person name="Jackson S.A."/>
            <person name="Sutton T.D.S."/>
            <person name="Dobson A.D.W."/>
            <person name="Rama T."/>
        </authorList>
    </citation>
    <scope>NUCLEOTIDE SEQUENCE</scope>
    <source>
        <strain evidence="1">TS7</strain>
    </source>
</reference>
<evidence type="ECO:0000313" key="2">
    <source>
        <dbReference type="Proteomes" id="UP000887229"/>
    </source>
</evidence>
<gene>
    <name evidence="1" type="ORF">F5Z01DRAFT_634799</name>
</gene>
<dbReference type="Proteomes" id="UP000887229">
    <property type="component" value="Unassembled WGS sequence"/>
</dbReference>
<dbReference type="GeneID" id="70292993"/>
<accession>A0A9P8CQZ8</accession>
<evidence type="ECO:0000313" key="1">
    <source>
        <dbReference type="EMBL" id="KAG9256484.1"/>
    </source>
</evidence>
<sequence>MSNEPQFLSDLKLRNVRCRKHQKQGGRSIRTSLEHWRRRGSGGQATVTGLPAHVPCWQPHSEGRGMDVRREPVDLFASRYLRPGDEKTRSETQRVISIMMALKLAYAVRSKPSSTWPLGSTCTIGLKRGSRGFRRDEMPVSKSILRENWRVISPALPVMCTPIGPLKSENSIRNALRYTCYDIGYLPVLGRRTGQMRSKPSGPAASAPSRFRRFQSGMSVPLPMPVIIPAMPRQARPCPDLNPFPALKPPGPTLRYNPQRASSSFVIVP</sequence>
<proteinExistence type="predicted"/>
<dbReference type="AlphaFoldDB" id="A0A9P8CQZ8"/>
<dbReference type="RefSeq" id="XP_046120408.1">
    <property type="nucleotide sequence ID" value="XM_046262090.1"/>
</dbReference>
<comment type="caution">
    <text evidence="1">The sequence shown here is derived from an EMBL/GenBank/DDBJ whole genome shotgun (WGS) entry which is preliminary data.</text>
</comment>
<organism evidence="1 2">
    <name type="scientific">Emericellopsis atlantica</name>
    <dbReference type="NCBI Taxonomy" id="2614577"/>
    <lineage>
        <taxon>Eukaryota</taxon>
        <taxon>Fungi</taxon>
        <taxon>Dikarya</taxon>
        <taxon>Ascomycota</taxon>
        <taxon>Pezizomycotina</taxon>
        <taxon>Sordariomycetes</taxon>
        <taxon>Hypocreomycetidae</taxon>
        <taxon>Hypocreales</taxon>
        <taxon>Bionectriaceae</taxon>
        <taxon>Emericellopsis</taxon>
    </lineage>
</organism>